<sequence length="791" mass="85643">MFDQHRLSLLAVCISFLLVPFTHALGSSCSAPLAQGTASPQDPYWLETIKHQGTSPFNPDKSYKVFRNVKDFGAKGDGLTDDTAAINNAMSSGNRCGGGTCGSSTTTPAIVYFPPGKYLVSAPINTYYYTQMIGDAKQPPTLLAASNFKGFAVIDADPYMAGGAQWFINQNNFYRSVRNLIIDLRKMPASAPAIGLHWQVSQSTSLINVVVEMSKENGTQHQGLFMENGSGGFMGDIVFNGGKIGAFVGNQQFTVRNITVNDAVVAIAAPWNWGWTWQDVSINNCKVGFNLTTNKGVGSEAIIDAVVMNTDVFISTTTPSNSSRQGSLVLNNIFLQNVPVAVGVQNGEVVLEGTNAVTTIYSWAQGNVYHGTDGKPVFTQGMILAPQKPWNIVTPQGKIFGRTHPQYPDYALDQIVSVKSLGAVGDGVTDDTKALQKVFDEYAGCKLIFFDAGTYYVTDTLVIPAGSQVVGEAWSVIMGGGSEFQNENNPKAVVQVGESCSGFPALCCLPGASGLLGPHGILEISDIVFTTRGYAPGAIVVEWNVHEPLDVQGGAGMWDSYIRYSALAAGTDLQFAECPAGSQNTDCMAAFMGLYLTESSSAYLEGTWIWTADHDMEDPKLRQITVFTGRGLLSESLGPVWMIGTAEHSTLYQYNLHNAENHWIGLAQTETPYYQPSPQAPAPFSIKSKYSDPTFDATHGEAWAFYVQSSWSITLFGGGFYSFFQNYSTACVANVTCQNQLFNIDDFSTVQVYGVSTVGTEYQLSVNEWGVINEISNPTGFQQSFTAWLRW</sequence>
<keyword evidence="1" id="KW-0732">Signal</keyword>
<name>A0A0C3CUF6_9AGAM</name>
<dbReference type="Pfam" id="PF12708">
    <property type="entry name" value="Pect-lyase_RHGA_epim"/>
    <property type="match status" value="2"/>
</dbReference>
<dbReference type="OrthoDB" id="1046782at2759"/>
<dbReference type="HOGENOM" id="CLU_002540_2_2_1"/>
<dbReference type="EMBL" id="KN822221">
    <property type="protein sequence ID" value="KIM52180.1"/>
    <property type="molecule type" value="Genomic_DNA"/>
</dbReference>
<dbReference type="Proteomes" id="UP000053989">
    <property type="component" value="Unassembled WGS sequence"/>
</dbReference>
<dbReference type="Gene3D" id="2.160.20.10">
    <property type="entry name" value="Single-stranded right-handed beta-helix, Pectin lyase-like"/>
    <property type="match status" value="2"/>
</dbReference>
<reference evidence="4" key="2">
    <citation type="submission" date="2015-01" db="EMBL/GenBank/DDBJ databases">
        <title>Evolutionary Origins and Diversification of the Mycorrhizal Mutualists.</title>
        <authorList>
            <consortium name="DOE Joint Genome Institute"/>
            <consortium name="Mycorrhizal Genomics Consortium"/>
            <person name="Kohler A."/>
            <person name="Kuo A."/>
            <person name="Nagy L.G."/>
            <person name="Floudas D."/>
            <person name="Copeland A."/>
            <person name="Barry K.W."/>
            <person name="Cichocki N."/>
            <person name="Veneault-Fourrey C."/>
            <person name="LaButti K."/>
            <person name="Lindquist E.A."/>
            <person name="Lipzen A."/>
            <person name="Lundell T."/>
            <person name="Morin E."/>
            <person name="Murat C."/>
            <person name="Riley R."/>
            <person name="Ohm R."/>
            <person name="Sun H."/>
            <person name="Tunlid A."/>
            <person name="Henrissat B."/>
            <person name="Grigoriev I.V."/>
            <person name="Hibbett D.S."/>
            <person name="Martin F."/>
        </authorList>
    </citation>
    <scope>NUCLEOTIDE SEQUENCE [LARGE SCALE GENOMIC DNA]</scope>
    <source>
        <strain evidence="4">Foug A</strain>
    </source>
</reference>
<feature type="chain" id="PRO_5002173372" evidence="1">
    <location>
        <begin position="25"/>
        <end position="791"/>
    </location>
</feature>
<dbReference type="InterPro" id="IPR012334">
    <property type="entry name" value="Pectin_lyas_fold"/>
</dbReference>
<proteinExistence type="predicted"/>
<dbReference type="STRING" id="1036808.A0A0C3CUF6"/>
<dbReference type="SUPFAM" id="SSF51126">
    <property type="entry name" value="Pectin lyase-like"/>
    <property type="match status" value="2"/>
</dbReference>
<dbReference type="InParanoid" id="A0A0C3CUF6"/>
<feature type="signal peptide" evidence="1">
    <location>
        <begin position="1"/>
        <end position="24"/>
    </location>
</feature>
<protein>
    <submittedName>
        <fullName evidence="3">Glycoside hydrolase family 55 protein</fullName>
    </submittedName>
</protein>
<accession>A0A0C3CUF6</accession>
<reference evidence="3 4" key="1">
    <citation type="submission" date="2014-04" db="EMBL/GenBank/DDBJ databases">
        <authorList>
            <consortium name="DOE Joint Genome Institute"/>
            <person name="Kuo A."/>
            <person name="Kohler A."/>
            <person name="Nagy L.G."/>
            <person name="Floudas D."/>
            <person name="Copeland A."/>
            <person name="Barry K.W."/>
            <person name="Cichocki N."/>
            <person name="Veneault-Fourrey C."/>
            <person name="LaButti K."/>
            <person name="Lindquist E.A."/>
            <person name="Lipzen A."/>
            <person name="Lundell T."/>
            <person name="Morin E."/>
            <person name="Murat C."/>
            <person name="Sun H."/>
            <person name="Tunlid A."/>
            <person name="Henrissat B."/>
            <person name="Grigoriev I.V."/>
            <person name="Hibbett D.S."/>
            <person name="Martin F."/>
            <person name="Nordberg H.P."/>
            <person name="Cantor M.N."/>
            <person name="Hua S.X."/>
        </authorList>
    </citation>
    <scope>NUCLEOTIDE SEQUENCE [LARGE SCALE GENOMIC DNA]</scope>
    <source>
        <strain evidence="3 4">Foug A</strain>
    </source>
</reference>
<organism evidence="3 4">
    <name type="scientific">Scleroderma citrinum Foug A</name>
    <dbReference type="NCBI Taxonomy" id="1036808"/>
    <lineage>
        <taxon>Eukaryota</taxon>
        <taxon>Fungi</taxon>
        <taxon>Dikarya</taxon>
        <taxon>Basidiomycota</taxon>
        <taxon>Agaricomycotina</taxon>
        <taxon>Agaricomycetes</taxon>
        <taxon>Agaricomycetidae</taxon>
        <taxon>Boletales</taxon>
        <taxon>Sclerodermatineae</taxon>
        <taxon>Sclerodermataceae</taxon>
        <taxon>Scleroderma</taxon>
    </lineage>
</organism>
<dbReference type="PANTHER" id="PTHR33928:SF2">
    <property type="entry name" value="PECTATE LYASE SUPERFAMILY PROTEIN DOMAIN-CONTAINING PROTEIN-RELATED"/>
    <property type="match status" value="1"/>
</dbReference>
<feature type="domain" description="Rhamnogalacturonase A/B/Epimerase-like pectate lyase" evidence="2">
    <location>
        <begin position="415"/>
        <end position="475"/>
    </location>
</feature>
<dbReference type="CDD" id="cd23668">
    <property type="entry name" value="GH55_beta13glucanase-like"/>
    <property type="match status" value="1"/>
</dbReference>
<feature type="domain" description="Rhamnogalacturonase A/B/Epimerase-like pectate lyase" evidence="2">
    <location>
        <begin position="66"/>
        <end position="290"/>
    </location>
</feature>
<dbReference type="AlphaFoldDB" id="A0A0C3CUF6"/>
<dbReference type="InterPro" id="IPR039279">
    <property type="entry name" value="QRT3-like"/>
</dbReference>
<dbReference type="PANTHER" id="PTHR33928">
    <property type="entry name" value="POLYGALACTURONASE QRT3"/>
    <property type="match status" value="1"/>
</dbReference>
<keyword evidence="4" id="KW-1185">Reference proteome</keyword>
<evidence type="ECO:0000313" key="3">
    <source>
        <dbReference type="EMBL" id="KIM52180.1"/>
    </source>
</evidence>
<dbReference type="InterPro" id="IPR024535">
    <property type="entry name" value="RHGA/B-epi-like_pectate_lyase"/>
</dbReference>
<dbReference type="GO" id="GO:0004650">
    <property type="term" value="F:polygalacturonase activity"/>
    <property type="evidence" value="ECO:0007669"/>
    <property type="project" value="InterPro"/>
</dbReference>
<evidence type="ECO:0000313" key="4">
    <source>
        <dbReference type="Proteomes" id="UP000053989"/>
    </source>
</evidence>
<keyword evidence="3" id="KW-0378">Hydrolase</keyword>
<evidence type="ECO:0000256" key="1">
    <source>
        <dbReference type="SAM" id="SignalP"/>
    </source>
</evidence>
<dbReference type="PROSITE" id="PS51257">
    <property type="entry name" value="PROKAR_LIPOPROTEIN"/>
    <property type="match status" value="1"/>
</dbReference>
<gene>
    <name evidence="3" type="ORF">SCLCIDRAFT_18260</name>
</gene>
<evidence type="ECO:0000259" key="2">
    <source>
        <dbReference type="Pfam" id="PF12708"/>
    </source>
</evidence>
<dbReference type="InterPro" id="IPR011050">
    <property type="entry name" value="Pectin_lyase_fold/virulence"/>
</dbReference>